<evidence type="ECO:0000313" key="3">
    <source>
        <dbReference type="Proteomes" id="UP000318093"/>
    </source>
</evidence>
<dbReference type="InterPro" id="IPR050483">
    <property type="entry name" value="CoA-transferase_III_domain"/>
</dbReference>
<dbReference type="Gene3D" id="3.40.50.10540">
    <property type="entry name" value="Crotonobetainyl-coa:carnitine coa-transferase, domain 1"/>
    <property type="match status" value="1"/>
</dbReference>
<gene>
    <name evidence="2" type="ORF">E6H03_02285</name>
</gene>
<dbReference type="AlphaFoldDB" id="A0A537JLS0"/>
<dbReference type="GO" id="GO:0008410">
    <property type="term" value="F:CoA-transferase activity"/>
    <property type="evidence" value="ECO:0007669"/>
    <property type="project" value="TreeGrafter"/>
</dbReference>
<dbReference type="PANTHER" id="PTHR48207:SF3">
    <property type="entry name" value="SUCCINATE--HYDROXYMETHYLGLUTARATE COA-TRANSFERASE"/>
    <property type="match status" value="1"/>
</dbReference>
<dbReference type="Gene3D" id="3.30.1540.10">
    <property type="entry name" value="formyl-coa transferase, domain 3"/>
    <property type="match status" value="1"/>
</dbReference>
<protein>
    <submittedName>
        <fullName evidence="2">CoA transferase</fullName>
    </submittedName>
</protein>
<evidence type="ECO:0000313" key="2">
    <source>
        <dbReference type="EMBL" id="TMI84222.1"/>
    </source>
</evidence>
<dbReference type="EMBL" id="VBAN01000073">
    <property type="protein sequence ID" value="TMI84222.1"/>
    <property type="molecule type" value="Genomic_DNA"/>
</dbReference>
<sequence length="393" mass="42756">MRPLDGLTVVDLTRALAGPYCTMTLADLGARCIKVETPDGGDDTRGWGPPFYEGESAYFLSINRNKQSLTLNLKDPRGRDLLLRLARRADVLVENFRPGAMDRLGLGYAALHDLVPRLVYCSISGFGQTGPFRERAAYDLIVQGMGGIMGITGEPDGAPMRVGVAVADICAGMFAAYGILAALRVRDRTGAGQWIDAAMLDGQVAWMTYMAANYFATGEDPPRVGSAHLNLVPYQPFQTRDGFVNVAVGSEGLWQKFCEAVELPIAADPRFATNADRVRNRRALLAALLPVFGRRTTAEWVNRLLAAGVPAGPIYTMREVMEDPQVRHREMVIELEHPRAGRIRVNGVPVKLSDTPGAVTGPPPMLGEHSDAVLRELGCTVEEIVSLRREAVI</sequence>
<organism evidence="2 3">
    <name type="scientific">Candidatus Segetimicrobium genomatis</name>
    <dbReference type="NCBI Taxonomy" id="2569760"/>
    <lineage>
        <taxon>Bacteria</taxon>
        <taxon>Bacillati</taxon>
        <taxon>Candidatus Sysuimicrobiota</taxon>
        <taxon>Candidatus Sysuimicrobiia</taxon>
        <taxon>Candidatus Sysuimicrobiales</taxon>
        <taxon>Candidatus Segetimicrobiaceae</taxon>
        <taxon>Candidatus Segetimicrobium</taxon>
    </lineage>
</organism>
<proteinExistence type="predicted"/>
<dbReference type="InterPro" id="IPR023606">
    <property type="entry name" value="CoA-Trfase_III_dom_1_sf"/>
</dbReference>
<keyword evidence="1 2" id="KW-0808">Transferase</keyword>
<dbReference type="Pfam" id="PF02515">
    <property type="entry name" value="CoA_transf_3"/>
    <property type="match status" value="1"/>
</dbReference>
<name>A0A537JLS0_9BACT</name>
<dbReference type="Proteomes" id="UP000318093">
    <property type="component" value="Unassembled WGS sequence"/>
</dbReference>
<reference evidence="2 3" key="1">
    <citation type="journal article" date="2019" name="Nat. Microbiol.">
        <title>Mediterranean grassland soil C-N compound turnover is dependent on rainfall and depth, and is mediated by genomically divergent microorganisms.</title>
        <authorList>
            <person name="Diamond S."/>
            <person name="Andeer P.F."/>
            <person name="Li Z."/>
            <person name="Crits-Christoph A."/>
            <person name="Burstein D."/>
            <person name="Anantharaman K."/>
            <person name="Lane K.R."/>
            <person name="Thomas B.C."/>
            <person name="Pan C."/>
            <person name="Northen T.R."/>
            <person name="Banfield J.F."/>
        </authorList>
    </citation>
    <scope>NUCLEOTIDE SEQUENCE [LARGE SCALE GENOMIC DNA]</scope>
    <source>
        <strain evidence="2">NP_6</strain>
    </source>
</reference>
<comment type="caution">
    <text evidence="2">The sequence shown here is derived from an EMBL/GenBank/DDBJ whole genome shotgun (WGS) entry which is preliminary data.</text>
</comment>
<evidence type="ECO:0000256" key="1">
    <source>
        <dbReference type="ARBA" id="ARBA00022679"/>
    </source>
</evidence>
<accession>A0A537JLS0</accession>
<dbReference type="InterPro" id="IPR044855">
    <property type="entry name" value="CoA-Trfase_III_dom3_sf"/>
</dbReference>
<dbReference type="InterPro" id="IPR003673">
    <property type="entry name" value="CoA-Trfase_fam_III"/>
</dbReference>
<dbReference type="PANTHER" id="PTHR48207">
    <property type="entry name" value="SUCCINATE--HYDROXYMETHYLGLUTARATE COA-TRANSFERASE"/>
    <property type="match status" value="1"/>
</dbReference>
<dbReference type="SUPFAM" id="SSF89796">
    <property type="entry name" value="CoA-transferase family III (CaiB/BaiF)"/>
    <property type="match status" value="1"/>
</dbReference>